<comment type="subcellular location">
    <subcellularLocation>
        <location evidence="1 8">Membrane</location>
        <topology evidence="1 8">Multi-pass membrane protein</topology>
    </subcellularLocation>
</comment>
<comment type="caution">
    <text evidence="10">The sequence shown here is derived from an EMBL/GenBank/DDBJ whole genome shotgun (WGS) entry which is preliminary data.</text>
</comment>
<feature type="compositionally biased region" description="Basic residues" evidence="9">
    <location>
        <begin position="241"/>
        <end position="251"/>
    </location>
</feature>
<keyword evidence="5 8" id="KW-1133">Transmembrane helix</keyword>
<evidence type="ECO:0000313" key="10">
    <source>
        <dbReference type="EMBL" id="KAI9192865.1"/>
    </source>
</evidence>
<comment type="caution">
    <text evidence="8">Lacks conserved residue(s) required for the propagation of feature annotation.</text>
</comment>
<dbReference type="NCBIfam" id="TIGR00820">
    <property type="entry name" value="zip"/>
    <property type="match status" value="1"/>
</dbReference>
<accession>A0AAD5JCQ9</accession>
<evidence type="ECO:0000313" key="11">
    <source>
        <dbReference type="Proteomes" id="UP001064489"/>
    </source>
</evidence>
<evidence type="ECO:0000256" key="5">
    <source>
        <dbReference type="ARBA" id="ARBA00022989"/>
    </source>
</evidence>
<keyword evidence="11" id="KW-1185">Reference proteome</keyword>
<evidence type="ECO:0000256" key="1">
    <source>
        <dbReference type="ARBA" id="ARBA00004141"/>
    </source>
</evidence>
<feature type="region of interest" description="Disordered" evidence="9">
    <location>
        <begin position="220"/>
        <end position="256"/>
    </location>
</feature>
<dbReference type="InterPro" id="IPR003689">
    <property type="entry name" value="ZIP"/>
</dbReference>
<name>A0AAD5JCQ9_ACENE</name>
<reference evidence="10" key="2">
    <citation type="submission" date="2023-02" db="EMBL/GenBank/DDBJ databases">
        <authorList>
            <person name="Swenson N.G."/>
            <person name="Wegrzyn J.L."/>
            <person name="Mcevoy S.L."/>
        </authorList>
    </citation>
    <scope>NUCLEOTIDE SEQUENCE</scope>
    <source>
        <strain evidence="10">91603</strain>
        <tissue evidence="10">Leaf</tissue>
    </source>
</reference>
<evidence type="ECO:0000256" key="3">
    <source>
        <dbReference type="ARBA" id="ARBA00022448"/>
    </source>
</evidence>
<feature type="transmembrane region" description="Helical" evidence="8">
    <location>
        <begin position="53"/>
        <end position="77"/>
    </location>
</feature>
<feature type="transmembrane region" description="Helical" evidence="8">
    <location>
        <begin position="130"/>
        <end position="151"/>
    </location>
</feature>
<feature type="transmembrane region" description="Helical" evidence="8">
    <location>
        <begin position="401"/>
        <end position="420"/>
    </location>
</feature>
<dbReference type="InterPro" id="IPR004698">
    <property type="entry name" value="Zn/Fe_permease_fun/pln"/>
</dbReference>
<evidence type="ECO:0000256" key="4">
    <source>
        <dbReference type="ARBA" id="ARBA00022692"/>
    </source>
</evidence>
<feature type="transmembrane region" description="Helical" evidence="8">
    <location>
        <begin position="370"/>
        <end position="389"/>
    </location>
</feature>
<dbReference type="EMBL" id="JAJSOW010000004">
    <property type="protein sequence ID" value="KAI9192865.1"/>
    <property type="molecule type" value="Genomic_DNA"/>
</dbReference>
<dbReference type="GO" id="GO:0005385">
    <property type="term" value="F:zinc ion transmembrane transporter activity"/>
    <property type="evidence" value="ECO:0007669"/>
    <property type="project" value="InterPro"/>
</dbReference>
<dbReference type="GO" id="GO:0005886">
    <property type="term" value="C:plasma membrane"/>
    <property type="evidence" value="ECO:0007669"/>
    <property type="project" value="TreeGrafter"/>
</dbReference>
<reference evidence="10" key="1">
    <citation type="journal article" date="2022" name="Plant J.">
        <title>Strategies of tolerance reflected in two North American maple genomes.</title>
        <authorList>
            <person name="McEvoy S.L."/>
            <person name="Sezen U.U."/>
            <person name="Trouern-Trend A."/>
            <person name="McMahon S.M."/>
            <person name="Schaberg P.G."/>
            <person name="Yang J."/>
            <person name="Wegrzyn J.L."/>
            <person name="Swenson N.G."/>
        </authorList>
    </citation>
    <scope>NUCLEOTIDE SEQUENCE</scope>
    <source>
        <strain evidence="10">91603</strain>
    </source>
</reference>
<dbReference type="AlphaFoldDB" id="A0AAD5JCQ9"/>
<evidence type="ECO:0000256" key="2">
    <source>
        <dbReference type="ARBA" id="ARBA00006939"/>
    </source>
</evidence>
<evidence type="ECO:0000256" key="9">
    <source>
        <dbReference type="SAM" id="MobiDB-lite"/>
    </source>
</evidence>
<dbReference type="Pfam" id="PF02535">
    <property type="entry name" value="Zip"/>
    <property type="match status" value="1"/>
</dbReference>
<proteinExistence type="inferred from homology"/>
<feature type="transmembrane region" description="Helical" evidence="8">
    <location>
        <begin position="328"/>
        <end position="350"/>
    </location>
</feature>
<gene>
    <name evidence="10" type="ORF">LWI28_028679</name>
</gene>
<organism evidence="10 11">
    <name type="scientific">Acer negundo</name>
    <name type="common">Box elder</name>
    <dbReference type="NCBI Taxonomy" id="4023"/>
    <lineage>
        <taxon>Eukaryota</taxon>
        <taxon>Viridiplantae</taxon>
        <taxon>Streptophyta</taxon>
        <taxon>Embryophyta</taxon>
        <taxon>Tracheophyta</taxon>
        <taxon>Spermatophyta</taxon>
        <taxon>Magnoliopsida</taxon>
        <taxon>eudicotyledons</taxon>
        <taxon>Gunneridae</taxon>
        <taxon>Pentapetalae</taxon>
        <taxon>rosids</taxon>
        <taxon>malvids</taxon>
        <taxon>Sapindales</taxon>
        <taxon>Sapindaceae</taxon>
        <taxon>Hippocastanoideae</taxon>
        <taxon>Acereae</taxon>
        <taxon>Acer</taxon>
    </lineage>
</organism>
<evidence type="ECO:0000256" key="7">
    <source>
        <dbReference type="ARBA" id="ARBA00023136"/>
    </source>
</evidence>
<keyword evidence="7 8" id="KW-0472">Membrane</keyword>
<sequence>MLFIEELLELRLLDHFISKSRAFSESFLSTISESMVTCKSTDVDTCRDDSAAFILKFVAIASILIAGIVGIAIPLVGKHRRILRTDGSLFVAAKAFAAGVILATGFVHMLSGGSNALTDPCLPKFPWSKFPFSGFFAMMASLLTLLVDFVGTQYYEKKQGMTRTIEEQGRVGSLDANADADSESGIVPIVEIKERNVKVFGEEEGGGMHIVGMHAHAAHHRHSHPNGQDACDGHVKDPAHAHSHGHGHGHSHGFADGDTESGIRHVVVSQVLELGIVSHSIIIGISLGVSQSPCTIRPLIAALSFHQFFEGFALGGCISQAQFKTRSATIMACFFAITTPLGIGIGTSIASVYNPNSSGALIVEGILDSMSAGILVYMALVDLIAADFLSKRMSCNFRLQVVSYFMLFLGAGLMSLLAIWA</sequence>
<evidence type="ECO:0000256" key="6">
    <source>
        <dbReference type="ARBA" id="ARBA00023065"/>
    </source>
</evidence>
<feature type="transmembrane region" description="Helical" evidence="8">
    <location>
        <begin position="89"/>
        <end position="110"/>
    </location>
</feature>
<dbReference type="Proteomes" id="UP001064489">
    <property type="component" value="Chromosome 6"/>
</dbReference>
<keyword evidence="4 8" id="KW-0812">Transmembrane</keyword>
<dbReference type="PANTHER" id="PTHR11040">
    <property type="entry name" value="ZINC/IRON TRANSPORTER"/>
    <property type="match status" value="1"/>
</dbReference>
<evidence type="ECO:0000256" key="8">
    <source>
        <dbReference type="RuleBase" id="RU362088"/>
    </source>
</evidence>
<keyword evidence="3 8" id="KW-0813">Transport</keyword>
<comment type="similarity">
    <text evidence="2 8">Belongs to the ZIP transporter (TC 2.A.5) family.</text>
</comment>
<feature type="compositionally biased region" description="Basic and acidic residues" evidence="9">
    <location>
        <begin position="231"/>
        <end position="240"/>
    </location>
</feature>
<keyword evidence="6 8" id="KW-0406">Ion transport</keyword>
<protein>
    <submittedName>
        <fullName evidence="10">Uncharacterized protein</fullName>
    </submittedName>
</protein>
<dbReference type="PANTHER" id="PTHR11040:SF44">
    <property type="entry name" value="PROTEIN ZNTC-RELATED"/>
    <property type="match status" value="1"/>
</dbReference>